<accession>A0A165B331</accession>
<evidence type="ECO:0000313" key="3">
    <source>
        <dbReference type="EMBL" id="KZT00129.1"/>
    </source>
</evidence>
<evidence type="ECO:0000256" key="1">
    <source>
        <dbReference type="SAM" id="Phobius"/>
    </source>
</evidence>
<feature type="transmembrane region" description="Helical" evidence="1">
    <location>
        <begin position="31"/>
        <end position="53"/>
    </location>
</feature>
<gene>
    <name evidence="3" type="ORF">LAESUDRAFT_603536</name>
</gene>
<feature type="domain" description="SMODS and SLOG-associating 2TM effector" evidence="2">
    <location>
        <begin position="14"/>
        <end position="134"/>
    </location>
</feature>
<dbReference type="STRING" id="1314785.A0A165B331"/>
<feature type="non-terminal residue" evidence="3">
    <location>
        <position position="1"/>
    </location>
</feature>
<dbReference type="Proteomes" id="UP000076871">
    <property type="component" value="Unassembled WGS sequence"/>
</dbReference>
<name>A0A165B331_9APHY</name>
<keyword evidence="1" id="KW-0812">Transmembrane</keyword>
<proteinExistence type="predicted"/>
<dbReference type="AlphaFoldDB" id="A0A165B331"/>
<dbReference type="InterPro" id="IPR041622">
    <property type="entry name" value="SLATT_fungi"/>
</dbReference>
<dbReference type="GeneID" id="63820125"/>
<dbReference type="RefSeq" id="XP_040757869.1">
    <property type="nucleotide sequence ID" value="XM_040903094.1"/>
</dbReference>
<dbReference type="Pfam" id="PF18142">
    <property type="entry name" value="SLATT_fungal"/>
    <property type="match status" value="1"/>
</dbReference>
<evidence type="ECO:0000313" key="4">
    <source>
        <dbReference type="Proteomes" id="UP000076871"/>
    </source>
</evidence>
<feature type="transmembrane region" description="Helical" evidence="1">
    <location>
        <begin position="59"/>
        <end position="78"/>
    </location>
</feature>
<evidence type="ECO:0000259" key="2">
    <source>
        <dbReference type="Pfam" id="PF18142"/>
    </source>
</evidence>
<dbReference type="EMBL" id="KV427696">
    <property type="protein sequence ID" value="KZT00129.1"/>
    <property type="molecule type" value="Genomic_DNA"/>
</dbReference>
<protein>
    <recommendedName>
        <fullName evidence="2">SMODS and SLOG-associating 2TM effector domain-containing protein</fullName>
    </recommendedName>
</protein>
<keyword evidence="4" id="KW-1185">Reference proteome</keyword>
<keyword evidence="1" id="KW-1133">Transmembrane helix</keyword>
<dbReference type="InParanoid" id="A0A165B331"/>
<feature type="non-terminal residue" evidence="3">
    <location>
        <position position="154"/>
    </location>
</feature>
<organism evidence="3 4">
    <name type="scientific">Laetiporus sulphureus 93-53</name>
    <dbReference type="NCBI Taxonomy" id="1314785"/>
    <lineage>
        <taxon>Eukaryota</taxon>
        <taxon>Fungi</taxon>
        <taxon>Dikarya</taxon>
        <taxon>Basidiomycota</taxon>
        <taxon>Agaricomycotina</taxon>
        <taxon>Agaricomycetes</taxon>
        <taxon>Polyporales</taxon>
        <taxon>Laetiporus</taxon>
    </lineage>
</organism>
<reference evidence="3 4" key="1">
    <citation type="journal article" date="2016" name="Mol. Biol. Evol.">
        <title>Comparative Genomics of Early-Diverging Mushroom-Forming Fungi Provides Insights into the Origins of Lignocellulose Decay Capabilities.</title>
        <authorList>
            <person name="Nagy L.G."/>
            <person name="Riley R."/>
            <person name="Tritt A."/>
            <person name="Adam C."/>
            <person name="Daum C."/>
            <person name="Floudas D."/>
            <person name="Sun H."/>
            <person name="Yadav J.S."/>
            <person name="Pangilinan J."/>
            <person name="Larsson K.H."/>
            <person name="Matsuura K."/>
            <person name="Barry K."/>
            <person name="Labutti K."/>
            <person name="Kuo R."/>
            <person name="Ohm R.A."/>
            <person name="Bhattacharya S.S."/>
            <person name="Shirouzu T."/>
            <person name="Yoshinaga Y."/>
            <person name="Martin F.M."/>
            <person name="Grigoriev I.V."/>
            <person name="Hibbett D.S."/>
        </authorList>
    </citation>
    <scope>NUCLEOTIDE SEQUENCE [LARGE SCALE GENOMIC DNA]</scope>
    <source>
        <strain evidence="3 4">93-53</strain>
    </source>
</reference>
<dbReference type="OrthoDB" id="3245801at2759"/>
<sequence>ERNIETRLGPTLTHARAELARAQAKAKMSGYALNACIGAQVILGALTTGVAAATTGKHTSIATSILGGLSTLAASYLARARGSGQPERSIVRAHDLQHFIRDCEAFLLDWGYHTGTDFEHEVRRYRMRLEEILSDGTNVDGTSVGPRGMVGAAP</sequence>
<dbReference type="NCBIfam" id="NF033635">
    <property type="entry name" value="SLATT_fungal"/>
    <property type="match status" value="1"/>
</dbReference>
<keyword evidence="1" id="KW-0472">Membrane</keyword>